<organism evidence="2 3">
    <name type="scientific">Pusillibacter faecalis</name>
    <dbReference type="NCBI Taxonomy" id="2714358"/>
    <lineage>
        <taxon>Bacteria</taxon>
        <taxon>Bacillati</taxon>
        <taxon>Bacillota</taxon>
        <taxon>Clostridia</taxon>
        <taxon>Eubacteriales</taxon>
        <taxon>Oscillospiraceae</taxon>
        <taxon>Pusillibacter</taxon>
    </lineage>
</organism>
<feature type="signal peptide" evidence="1">
    <location>
        <begin position="1"/>
        <end position="25"/>
    </location>
</feature>
<keyword evidence="1" id="KW-0732">Signal</keyword>
<keyword evidence="3" id="KW-1185">Reference proteome</keyword>
<dbReference type="PROSITE" id="PS51257">
    <property type="entry name" value="PROKAR_LIPOPROTEIN"/>
    <property type="match status" value="1"/>
</dbReference>
<accession>A0A810QD05</accession>
<reference evidence="2" key="1">
    <citation type="submission" date="2020-09" db="EMBL/GenBank/DDBJ databases">
        <title>New species isolated from human feces.</title>
        <authorList>
            <person name="Kitahara M."/>
            <person name="Shigeno Y."/>
            <person name="Shime M."/>
            <person name="Matsumoto Y."/>
            <person name="Nakamura S."/>
            <person name="Motooka D."/>
            <person name="Fukuoka S."/>
            <person name="Nishikawa H."/>
            <person name="Benno Y."/>
        </authorList>
    </citation>
    <scope>NUCLEOTIDE SEQUENCE</scope>
    <source>
        <strain evidence="2">MM59</strain>
    </source>
</reference>
<gene>
    <name evidence="2" type="ORF">MM59RIKEN_17640</name>
</gene>
<feature type="chain" id="PRO_5032893988" evidence="1">
    <location>
        <begin position="26"/>
        <end position="171"/>
    </location>
</feature>
<evidence type="ECO:0000256" key="1">
    <source>
        <dbReference type="SAM" id="SignalP"/>
    </source>
</evidence>
<dbReference type="AlphaFoldDB" id="A0A810QD05"/>
<protein>
    <submittedName>
        <fullName evidence="2">Uncharacterized protein</fullName>
    </submittedName>
</protein>
<dbReference type="Proteomes" id="UP000679848">
    <property type="component" value="Chromosome"/>
</dbReference>
<evidence type="ECO:0000313" key="2">
    <source>
        <dbReference type="EMBL" id="BCK84445.1"/>
    </source>
</evidence>
<dbReference type="RefSeq" id="WP_187031467.1">
    <property type="nucleotide sequence ID" value="NZ_AP023420.1"/>
</dbReference>
<dbReference type="KEGG" id="pfaa:MM59RIKEN_17640"/>
<dbReference type="EMBL" id="AP023420">
    <property type="protein sequence ID" value="BCK84445.1"/>
    <property type="molecule type" value="Genomic_DNA"/>
</dbReference>
<name>A0A810QD05_9FIRM</name>
<evidence type="ECO:0000313" key="3">
    <source>
        <dbReference type="Proteomes" id="UP000679848"/>
    </source>
</evidence>
<sequence>MRRRTWVAAPGALILLAACLLVYHAASRNDAVTVEERERRLQEAMPDGSWTIVHETEVEGYLLSGARGGRGQSALAVFEPIGGGRYQLREAVSHGAGVITNNVRIQDTWYDVIWFGGAVTEYAEVSYVVGRESQGPYRYDTSEMEVICRPAPANEYSISAAYYDGEGTQYQ</sequence>
<proteinExistence type="predicted"/>